<comment type="caution">
    <text evidence="3">The sequence shown here is derived from an EMBL/GenBank/DDBJ whole genome shotgun (WGS) entry which is preliminary data.</text>
</comment>
<dbReference type="GO" id="GO:0016020">
    <property type="term" value="C:membrane"/>
    <property type="evidence" value="ECO:0007669"/>
    <property type="project" value="InterPro"/>
</dbReference>
<organism evidence="3 4">
    <name type="scientific">Cohnella faecalis</name>
    <dbReference type="NCBI Taxonomy" id="2315694"/>
    <lineage>
        <taxon>Bacteria</taxon>
        <taxon>Bacillati</taxon>
        <taxon>Bacillota</taxon>
        <taxon>Bacilli</taxon>
        <taxon>Bacillales</taxon>
        <taxon>Paenibacillaceae</taxon>
        <taxon>Cohnella</taxon>
    </lineage>
</organism>
<evidence type="ECO:0000256" key="1">
    <source>
        <dbReference type="SAM" id="MobiDB-lite"/>
    </source>
</evidence>
<feature type="region of interest" description="Disordered" evidence="1">
    <location>
        <begin position="76"/>
        <end position="96"/>
    </location>
</feature>
<dbReference type="PANTHER" id="PTHR35789:SF1">
    <property type="entry name" value="SPORE GERMINATION PROTEIN B3"/>
    <property type="match status" value="1"/>
</dbReference>
<dbReference type="InterPro" id="IPR008844">
    <property type="entry name" value="Spore_GerAC-like"/>
</dbReference>
<dbReference type="GO" id="GO:0009847">
    <property type="term" value="P:spore germination"/>
    <property type="evidence" value="ECO:0007669"/>
    <property type="project" value="InterPro"/>
</dbReference>
<dbReference type="AlphaFoldDB" id="A0A398CWR7"/>
<evidence type="ECO:0000313" key="4">
    <source>
        <dbReference type="Proteomes" id="UP000266340"/>
    </source>
</evidence>
<dbReference type="Pfam" id="PF25198">
    <property type="entry name" value="Spore_GerAC_N"/>
    <property type="match status" value="1"/>
</dbReference>
<dbReference type="Proteomes" id="UP000266340">
    <property type="component" value="Unassembled WGS sequence"/>
</dbReference>
<accession>A0A398CWR7</accession>
<name>A0A398CWR7_9BACL</name>
<evidence type="ECO:0000259" key="2">
    <source>
        <dbReference type="Pfam" id="PF25198"/>
    </source>
</evidence>
<evidence type="ECO:0000313" key="3">
    <source>
        <dbReference type="EMBL" id="RIE03651.1"/>
    </source>
</evidence>
<dbReference type="EMBL" id="QXJM01000032">
    <property type="protein sequence ID" value="RIE03651.1"/>
    <property type="molecule type" value="Genomic_DNA"/>
</dbReference>
<dbReference type="InterPro" id="IPR057336">
    <property type="entry name" value="GerAC_N"/>
</dbReference>
<feature type="domain" description="Spore germination protein N-terminal" evidence="2">
    <location>
        <begin position="30"/>
        <end position="197"/>
    </location>
</feature>
<reference evidence="3 4" key="1">
    <citation type="submission" date="2018-09" db="EMBL/GenBank/DDBJ databases">
        <title>Cohnella cavernae sp. nov., isolated from a karst cave.</title>
        <authorList>
            <person name="Zhu H."/>
        </authorList>
    </citation>
    <scope>NUCLEOTIDE SEQUENCE [LARGE SCALE GENOMIC DNA]</scope>
    <source>
        <strain evidence="3 4">K2E09-144</strain>
    </source>
</reference>
<proteinExistence type="predicted"/>
<gene>
    <name evidence="3" type="ORF">D3H35_10145</name>
</gene>
<keyword evidence="4" id="KW-1185">Reference proteome</keyword>
<protein>
    <recommendedName>
        <fullName evidence="2">Spore germination protein N-terminal domain-containing protein</fullName>
    </recommendedName>
</protein>
<dbReference type="PANTHER" id="PTHR35789">
    <property type="entry name" value="SPORE GERMINATION PROTEIN B3"/>
    <property type="match status" value="1"/>
</dbReference>
<sequence length="245" mass="27750">MNPMPRRKFRPLAYASIVIMLAFQTGCWSSHEIETQSIYVGLAMDIGERADIEQEMEERSRGDYTKDAITETIQVLKPSGGGGESTKSGEQKKPYLNITQTGDSPFEILRELSLRTDRPPLGSHLKLIVIGSRLAQSYGLSRLLDFYLLDNDIRPSCLVFISNGRAAKTLETNVSETIPAIRILGITDNYFRNLKLLPPYRWQDWKLLCGPTEAFCFKTSFRRKGKSSLRERRSWTGRAKSSSGF</sequence>